<feature type="domain" description="Calcineurin-like phosphoesterase" evidence="5">
    <location>
        <begin position="8"/>
        <end position="201"/>
    </location>
</feature>
<dbReference type="Proteomes" id="UP001595884">
    <property type="component" value="Unassembled WGS sequence"/>
</dbReference>
<keyword evidence="2 6" id="KW-0378">Hydrolase</keyword>
<dbReference type="Gene3D" id="3.60.21.10">
    <property type="match status" value="1"/>
</dbReference>
<keyword evidence="1" id="KW-0479">Metal-binding</keyword>
<dbReference type="GO" id="GO:0016787">
    <property type="term" value="F:hydrolase activity"/>
    <property type="evidence" value="ECO:0007669"/>
    <property type="project" value="UniProtKB-KW"/>
</dbReference>
<comment type="caution">
    <text evidence="6">The sequence shown here is derived from an EMBL/GenBank/DDBJ whole genome shotgun (WGS) entry which is preliminary data.</text>
</comment>
<accession>A0ABV9MH33</accession>
<dbReference type="InterPro" id="IPR050884">
    <property type="entry name" value="CNP_phosphodiesterase-III"/>
</dbReference>
<dbReference type="PANTHER" id="PTHR42988">
    <property type="entry name" value="PHOSPHOHYDROLASE"/>
    <property type="match status" value="1"/>
</dbReference>
<dbReference type="RefSeq" id="WP_346060068.1">
    <property type="nucleotide sequence ID" value="NZ_BAAAVQ010000071.1"/>
</dbReference>
<name>A0ABV9MH33_9MICC</name>
<evidence type="ECO:0000256" key="3">
    <source>
        <dbReference type="ARBA" id="ARBA00023004"/>
    </source>
</evidence>
<comment type="similarity">
    <text evidence="4">Belongs to the cyclic nucleotide phosphodiesterase class-III family.</text>
</comment>
<reference evidence="7" key="1">
    <citation type="journal article" date="2019" name="Int. J. Syst. Evol. Microbiol.">
        <title>The Global Catalogue of Microorganisms (GCM) 10K type strain sequencing project: providing services to taxonomists for standard genome sequencing and annotation.</title>
        <authorList>
            <consortium name="The Broad Institute Genomics Platform"/>
            <consortium name="The Broad Institute Genome Sequencing Center for Infectious Disease"/>
            <person name="Wu L."/>
            <person name="Ma J."/>
        </authorList>
    </citation>
    <scope>NUCLEOTIDE SEQUENCE [LARGE SCALE GENOMIC DNA]</scope>
    <source>
        <strain evidence="7">CGMCC 1.12849</strain>
    </source>
</reference>
<evidence type="ECO:0000313" key="6">
    <source>
        <dbReference type="EMBL" id="MFC4714649.1"/>
    </source>
</evidence>
<evidence type="ECO:0000259" key="5">
    <source>
        <dbReference type="Pfam" id="PF00149"/>
    </source>
</evidence>
<proteinExistence type="inferred from homology"/>
<evidence type="ECO:0000256" key="4">
    <source>
        <dbReference type="ARBA" id="ARBA00025742"/>
    </source>
</evidence>
<dbReference type="InterPro" id="IPR029052">
    <property type="entry name" value="Metallo-depent_PP-like"/>
</dbReference>
<keyword evidence="3" id="KW-0408">Iron</keyword>
<evidence type="ECO:0000313" key="7">
    <source>
        <dbReference type="Proteomes" id="UP001595884"/>
    </source>
</evidence>
<evidence type="ECO:0000256" key="2">
    <source>
        <dbReference type="ARBA" id="ARBA00022801"/>
    </source>
</evidence>
<organism evidence="6 7">
    <name type="scientific">Glutamicibacter bergerei</name>
    <dbReference type="NCBI Taxonomy" id="256702"/>
    <lineage>
        <taxon>Bacteria</taxon>
        <taxon>Bacillati</taxon>
        <taxon>Actinomycetota</taxon>
        <taxon>Actinomycetes</taxon>
        <taxon>Micrococcales</taxon>
        <taxon>Micrococcaceae</taxon>
        <taxon>Glutamicibacter</taxon>
    </lineage>
</organism>
<gene>
    <name evidence="6" type="ORF">ACFO7V_00605</name>
</gene>
<dbReference type="SUPFAM" id="SSF56300">
    <property type="entry name" value="Metallo-dependent phosphatases"/>
    <property type="match status" value="1"/>
</dbReference>
<protein>
    <submittedName>
        <fullName evidence="6">Metallophosphoesterase family protein</fullName>
        <ecNumber evidence="6">3.1.-.-</ecNumber>
    </submittedName>
</protein>
<dbReference type="EC" id="3.1.-.-" evidence="6"/>
<evidence type="ECO:0000256" key="1">
    <source>
        <dbReference type="ARBA" id="ARBA00022723"/>
    </source>
</evidence>
<keyword evidence="7" id="KW-1185">Reference proteome</keyword>
<sequence>MSQRQATLVQLTDTHLLEGEKLLHGRIDTWSRTVAALSAAAHFAPDAVLVTGDIADRGQQIYNRAARLFERAEQELGCPVIVVPGNHDPAGAVAAGFNRTRQAGGPFPADTVHEVAGLRIIGLESHGFGQVQGTLTQEQLQWLLGVLATPAPGGSVLAMHHPPIDATLPGLVGRGLANPAQLAAVLGGSDVHAILCGHYHLPSTGNLGAIPVWVAPAVSYNHNIFAPSHLIQGLDTSWISVVKVGGSTLSASPVQVATAAAVFTREVAVPVRQPVLL</sequence>
<dbReference type="InterPro" id="IPR004843">
    <property type="entry name" value="Calcineurin-like_PHP"/>
</dbReference>
<dbReference type="PANTHER" id="PTHR42988:SF2">
    <property type="entry name" value="CYCLIC NUCLEOTIDE PHOSPHODIESTERASE CBUA0032-RELATED"/>
    <property type="match status" value="1"/>
</dbReference>
<dbReference type="Pfam" id="PF00149">
    <property type="entry name" value="Metallophos"/>
    <property type="match status" value="1"/>
</dbReference>
<dbReference type="EMBL" id="JBHSHE010000003">
    <property type="protein sequence ID" value="MFC4714649.1"/>
    <property type="molecule type" value="Genomic_DNA"/>
</dbReference>